<reference evidence="12 13" key="2">
    <citation type="submission" date="2016-08" db="EMBL/GenBank/DDBJ databases">
        <title>Pervasive Adenine N6-methylation of Active Genes in Fungi.</title>
        <authorList>
            <consortium name="DOE Joint Genome Institute"/>
            <person name="Mondo S.J."/>
            <person name="Dannebaum R.O."/>
            <person name="Kuo R.C."/>
            <person name="Labutti K."/>
            <person name="Haridas S."/>
            <person name="Kuo A."/>
            <person name="Salamov A."/>
            <person name="Ahrendt S.R."/>
            <person name="Lipzen A."/>
            <person name="Sullivan W."/>
            <person name="Andreopoulos W.B."/>
            <person name="Clum A."/>
            <person name="Lindquist E."/>
            <person name="Daum C."/>
            <person name="Ramamoorthy G.K."/>
            <person name="Gryganskyi A."/>
            <person name="Culley D."/>
            <person name="Magnuson J.K."/>
            <person name="James T.Y."/>
            <person name="O'Malley M.A."/>
            <person name="Stajich J.E."/>
            <person name="Spatafora J.W."/>
            <person name="Visel A."/>
            <person name="Grigoriev I.V."/>
        </authorList>
    </citation>
    <scope>NUCLEOTIDE SEQUENCE [LARGE SCALE GENOMIC DNA]</scope>
    <source>
        <strain evidence="12 13">S4</strain>
    </source>
</reference>
<evidence type="ECO:0000313" key="13">
    <source>
        <dbReference type="Proteomes" id="UP000193944"/>
    </source>
</evidence>
<feature type="region of interest" description="Disordered" evidence="9">
    <location>
        <begin position="1"/>
        <end position="34"/>
    </location>
</feature>
<dbReference type="HAMAP" id="MF_03181">
    <property type="entry name" value="PAN3"/>
    <property type="match status" value="1"/>
</dbReference>
<feature type="domain" description="C3H1-type" evidence="11">
    <location>
        <begin position="30"/>
        <end position="59"/>
    </location>
</feature>
<evidence type="ECO:0000256" key="5">
    <source>
        <dbReference type="ARBA" id="ARBA00022840"/>
    </source>
</evidence>
<keyword evidence="8" id="KW-0862">Zinc</keyword>
<dbReference type="GO" id="GO:0000289">
    <property type="term" value="P:nuclear-transcribed mRNA poly(A) tail shortening"/>
    <property type="evidence" value="ECO:0007669"/>
    <property type="project" value="UniProtKB-UniRule"/>
</dbReference>
<feature type="binding site" evidence="7">
    <location>
        <begin position="395"/>
        <end position="396"/>
    </location>
    <ligand>
        <name>ATP</name>
        <dbReference type="ChEBI" id="CHEBI:30616"/>
    </ligand>
</feature>
<dbReference type="FunFam" id="1.10.287.3700:FF:000001">
    <property type="entry name" value="PAN2-PAN3 deadenylation complex subunit PAN3"/>
    <property type="match status" value="1"/>
</dbReference>
<comment type="similarity">
    <text evidence="7">Belongs to the protein kinase superfamily. PAN3 family.</text>
</comment>
<reference evidence="12 13" key="1">
    <citation type="submission" date="2016-08" db="EMBL/GenBank/DDBJ databases">
        <title>A Parts List for Fungal Cellulosomes Revealed by Comparative Genomics.</title>
        <authorList>
            <consortium name="DOE Joint Genome Institute"/>
            <person name="Haitjema C.H."/>
            <person name="Gilmore S.P."/>
            <person name="Henske J.K."/>
            <person name="Solomon K.V."/>
            <person name="De Groot R."/>
            <person name="Kuo A."/>
            <person name="Mondo S.J."/>
            <person name="Salamov A.A."/>
            <person name="Labutti K."/>
            <person name="Zhao Z."/>
            <person name="Chiniquy J."/>
            <person name="Barry K."/>
            <person name="Brewer H.M."/>
            <person name="Purvine S.O."/>
            <person name="Wright A.T."/>
            <person name="Boxma B."/>
            <person name="Van Alen T."/>
            <person name="Hackstein J.H."/>
            <person name="Baker S.E."/>
            <person name="Grigoriev I.V."/>
            <person name="O'Malley M.A."/>
        </authorList>
    </citation>
    <scope>NUCLEOTIDE SEQUENCE [LARGE SCALE GENOMIC DNA]</scope>
    <source>
        <strain evidence="12 13">S4</strain>
    </source>
</reference>
<evidence type="ECO:0000256" key="7">
    <source>
        <dbReference type="HAMAP-Rule" id="MF_03181"/>
    </source>
</evidence>
<keyword evidence="4 7" id="KW-0547">Nucleotide-binding</keyword>
<comment type="caution">
    <text evidence="12">The sequence shown here is derived from an EMBL/GenBank/DDBJ whole genome shotgun (WGS) entry which is preliminary data.</text>
</comment>
<name>A0A1Y1VS74_9FUNG</name>
<feature type="coiled-coil region" evidence="7">
    <location>
        <begin position="494"/>
        <end position="532"/>
    </location>
</feature>
<comment type="function">
    <text evidence="7">Regulatory subunit of the poly(A)-nuclease (PAN) deadenylation complex, one of two cytoplasmic mRNA deadenylases involved in mRNA turnover. PAN specifically shortens poly(A) tails of RNA and the activity is stimulated by poly(A)-binding protein PAB1. PAN deadenylation is followed by rapid degradation of the shortened mRNA tails by the CCR4-NOT complex. Deadenylated mRNAs are then degraded by two alternative mechanisms, namely exosome-mediated 3'-5' exonucleolytic degradation, or deadenlyation-dependent mRNA decaping and subsequent 5'-3' exonucleolytic degradation by XRN1. May also be involved in post-transcriptional maturation of mRNA poly(A) tails. PAN3 acts as a positive regulator for PAN activity, recruiting the catalytic subunit PAN2 to mRNA via its interaction with RNA and with PAB1.</text>
</comment>
<dbReference type="GO" id="GO:0031251">
    <property type="term" value="C:PAN complex"/>
    <property type="evidence" value="ECO:0007669"/>
    <property type="project" value="UniProtKB-UniRule"/>
</dbReference>
<dbReference type="SMART" id="SM00220">
    <property type="entry name" value="S_TKc"/>
    <property type="match status" value="1"/>
</dbReference>
<dbReference type="Pfam" id="PF25586">
    <property type="entry name" value="zf-CCCH_PAN3"/>
    <property type="match status" value="1"/>
</dbReference>
<feature type="domain" description="Protein kinase" evidence="10">
    <location>
        <begin position="263"/>
        <end position="539"/>
    </location>
</feature>
<dbReference type="InterPro" id="IPR041332">
    <property type="entry name" value="Pan3_CK"/>
</dbReference>
<dbReference type="PANTHER" id="PTHR12272:SF11">
    <property type="entry name" value="PAN2-PAN3 DEADENYLATION COMPLEX SUBUNIT PAN3"/>
    <property type="match status" value="1"/>
</dbReference>
<keyword evidence="5 7" id="KW-0067">ATP-binding</keyword>
<dbReference type="Proteomes" id="UP000193944">
    <property type="component" value="Unassembled WGS sequence"/>
</dbReference>
<gene>
    <name evidence="7" type="primary">PAN3</name>
    <name evidence="12" type="ORF">BCR32DRAFT_330728</name>
</gene>
<dbReference type="EMBL" id="MCFG01000564">
    <property type="protein sequence ID" value="ORX64023.1"/>
    <property type="molecule type" value="Genomic_DNA"/>
</dbReference>
<dbReference type="GO" id="GO:0005524">
    <property type="term" value="F:ATP binding"/>
    <property type="evidence" value="ECO:0007669"/>
    <property type="project" value="UniProtKB-UniRule"/>
</dbReference>
<dbReference type="GO" id="GO:0008270">
    <property type="term" value="F:zinc ion binding"/>
    <property type="evidence" value="ECO:0007669"/>
    <property type="project" value="UniProtKB-KW"/>
</dbReference>
<dbReference type="InterPro" id="IPR000571">
    <property type="entry name" value="Znf_CCCH"/>
</dbReference>
<accession>A0A1Y1VS74</accession>
<dbReference type="GO" id="GO:0006397">
    <property type="term" value="P:mRNA processing"/>
    <property type="evidence" value="ECO:0007669"/>
    <property type="project" value="UniProtKB-KW"/>
</dbReference>
<dbReference type="InterPro" id="IPR030844">
    <property type="entry name" value="PAN3"/>
</dbReference>
<comment type="domain">
    <text evidence="7">Contains a pseudokinase domain. The protein kinase domain is predicted to be catalytically inactive because some of the residues important for catalytic activity are substituted and it lacks the equivalent of the binding site for a peptide substrate. However, it has retained an ATP-binding site and ATP-binding is required for mRNA degradation, stimulating the activity of the PAN2 nuclease in vitro. The nucleotide-binding site is juxtaposed to the RNase active site of PAN2 in the complex and may actually bind nucleosides of a poly(A) RNA rather than ATP, feeding the poly(A)-tail to the active site of the deadenylase and thus increasing the efficiency with which this distributive enzyme degrades oligo(A) RNAs.</text>
</comment>
<organism evidence="12 13">
    <name type="scientific">Anaeromyces robustus</name>
    <dbReference type="NCBI Taxonomy" id="1754192"/>
    <lineage>
        <taxon>Eukaryota</taxon>
        <taxon>Fungi</taxon>
        <taxon>Fungi incertae sedis</taxon>
        <taxon>Chytridiomycota</taxon>
        <taxon>Chytridiomycota incertae sedis</taxon>
        <taxon>Neocallimastigomycetes</taxon>
        <taxon>Neocallimastigales</taxon>
        <taxon>Neocallimastigaceae</taxon>
        <taxon>Anaeromyces</taxon>
    </lineage>
</organism>
<dbReference type="Gene3D" id="1.10.287.3700">
    <property type="match status" value="1"/>
</dbReference>
<feature type="binding site" evidence="7">
    <location>
        <begin position="341"/>
        <end position="348"/>
    </location>
    <ligand>
        <name>ATP</name>
        <dbReference type="ChEBI" id="CHEBI:30616"/>
    </ligand>
</feature>
<evidence type="ECO:0000256" key="8">
    <source>
        <dbReference type="PROSITE-ProRule" id="PRU00723"/>
    </source>
</evidence>
<dbReference type="Gene3D" id="1.10.510.10">
    <property type="entry name" value="Transferase(Phosphotransferase) domain 1"/>
    <property type="match status" value="1"/>
</dbReference>
<evidence type="ECO:0000256" key="3">
    <source>
        <dbReference type="ARBA" id="ARBA00022664"/>
    </source>
</evidence>
<keyword evidence="8" id="KW-0479">Metal-binding</keyword>
<sequence length="624" mass="70800">MSTNTPPPNTNGTDNNTPTSSSLPRTPKTSNKNRTCRNVIIHGYCKYEHSGCEFNHDLSTNRPSPGSPEVKSKLRVDSPIFNPSSFRTMDSLSMNPAVTYSPQNPYYPPPVDNTFLGDINTSYGYYGNQPAFIPPMNAMNGYGYNGAGGMPAISPLNNINTYYLSTQMQDSTKQSPIEMLPLNTKIAPPQPLQYHLYTSPLLPHMSGTQNQKTIHSFFIPDKLREELQKKNEAITHVLDANSPEYQNFPKELHVYHSFNIIKESEKSTKTFGYPTSVYKSISSVDGRAYALRRVEGYRLANEMAMKSIENWRRIDHSNIVSLKEAFTTKAFGDHSLIFVYDYYPLSVTLESKYLSSSNQGNEMPESSLWSIIIQITSALKAIHSAGLAARILKPSKILVTDKNRIRLNCCGMFDLLKYDGGKNYLHYQQEDLLHFGQLIVSLACGSNVAIQNLSSSIDYISRHHSLDLKSVILYLLSKPSPMKNVDDILSMAGPRVLQELDNTNHYVDYLQNELSRELENGRLVRLLCKLGTINERPEFDMDPTWSETGDRYLLKLFRDYTFHQVDENGKPFIDIAHIIQCLNKLDVGIDEKIMLMSRDEQSCLIVSYKELKHCIEQAFQDLRK</sequence>
<dbReference type="InterPro" id="IPR000719">
    <property type="entry name" value="Prot_kinase_dom"/>
</dbReference>
<dbReference type="GO" id="GO:0004672">
    <property type="term" value="F:protein kinase activity"/>
    <property type="evidence" value="ECO:0007669"/>
    <property type="project" value="InterPro"/>
</dbReference>
<evidence type="ECO:0000256" key="4">
    <source>
        <dbReference type="ARBA" id="ARBA00022741"/>
    </source>
</evidence>
<dbReference type="FunFam" id="1.20.5.5160:FF:000002">
    <property type="entry name" value="PAN2-PAN3 deadenylation complex subunit PAN3"/>
    <property type="match status" value="1"/>
</dbReference>
<dbReference type="InterPro" id="IPR011009">
    <property type="entry name" value="Kinase-like_dom_sf"/>
</dbReference>
<dbReference type="GO" id="GO:0008143">
    <property type="term" value="F:poly(A) binding"/>
    <property type="evidence" value="ECO:0007669"/>
    <property type="project" value="TreeGrafter"/>
</dbReference>
<dbReference type="STRING" id="1754192.A0A1Y1VS74"/>
<dbReference type="PROSITE" id="PS50103">
    <property type="entry name" value="ZF_C3H1"/>
    <property type="match status" value="1"/>
</dbReference>
<dbReference type="AlphaFoldDB" id="A0A1Y1VS74"/>
<feature type="compositionally biased region" description="Low complexity" evidence="9">
    <location>
        <begin position="10"/>
        <end position="22"/>
    </location>
</feature>
<feature type="compositionally biased region" description="Polar residues" evidence="9">
    <location>
        <begin position="23"/>
        <end position="33"/>
    </location>
</feature>
<comment type="domain">
    <text evidence="7">The pseudokinase domain, the coiled-coil (CC), and C-terminal knob domain (CK) form a structural unit (PKC) that forms an extensive high-affinity interaction surface for PAN2.</text>
</comment>
<keyword evidence="2 7" id="KW-0963">Cytoplasm</keyword>
<keyword evidence="13" id="KW-1185">Reference proteome</keyword>
<dbReference type="Pfam" id="PF18101">
    <property type="entry name" value="Pan3_CK"/>
    <property type="match status" value="1"/>
</dbReference>
<evidence type="ECO:0000256" key="9">
    <source>
        <dbReference type="SAM" id="MobiDB-lite"/>
    </source>
</evidence>
<feature type="binding site" evidence="7">
    <location>
        <position position="292"/>
    </location>
    <ligand>
        <name>ATP</name>
        <dbReference type="ChEBI" id="CHEBI:30616"/>
    </ligand>
</feature>
<evidence type="ECO:0000256" key="1">
    <source>
        <dbReference type="ARBA" id="ARBA00004496"/>
    </source>
</evidence>
<dbReference type="Gene3D" id="6.10.250.3160">
    <property type="match status" value="1"/>
</dbReference>
<keyword evidence="6 7" id="KW-0175">Coiled coil</keyword>
<protein>
    <recommendedName>
        <fullName evidence="7">PAN2-PAN3 deadenylation complex subunit PAN3</fullName>
    </recommendedName>
    <alternativeName>
        <fullName evidence="7">PAB1P-dependent poly(A)-specific ribonuclease</fullName>
    </alternativeName>
    <alternativeName>
        <fullName evidence="7">Poly(A)-nuclease deadenylation complex subunit 3</fullName>
        <shortName evidence="7">PAN deadenylation complex subunit 3</shortName>
    </alternativeName>
</protein>
<dbReference type="Gene3D" id="1.20.5.5160">
    <property type="match status" value="1"/>
</dbReference>
<evidence type="ECO:0000256" key="2">
    <source>
        <dbReference type="ARBA" id="ARBA00022490"/>
    </source>
</evidence>
<evidence type="ECO:0000259" key="10">
    <source>
        <dbReference type="PROSITE" id="PS50011"/>
    </source>
</evidence>
<comment type="domain">
    <text evidence="7">The N-terminal zinc finger binds to poly(A) RNA.</text>
</comment>
<comment type="subcellular location">
    <subcellularLocation>
        <location evidence="1 7">Cytoplasm</location>
    </subcellularLocation>
</comment>
<comment type="subunit">
    <text evidence="7">Homodimer. Forms a heterotrimer with a catalytic subunit PAN2 to form the poly(A)-nuclease (PAN) deadenylation complex. Interacts (via PAM-2 motif) with poly(A)-binding protein PAB1 (via PABC domain), conferring substrate specificity of the enzyme complex.</text>
</comment>
<comment type="caution">
    <text evidence="7">Lacks conserved residue(s) required for the propagation of feature annotation.</text>
</comment>
<evidence type="ECO:0000313" key="12">
    <source>
        <dbReference type="EMBL" id="ORX64023.1"/>
    </source>
</evidence>
<dbReference type="PROSITE" id="PS50011">
    <property type="entry name" value="PROTEIN_KINASE_DOM"/>
    <property type="match status" value="1"/>
</dbReference>
<dbReference type="SUPFAM" id="SSF56112">
    <property type="entry name" value="Protein kinase-like (PK-like)"/>
    <property type="match status" value="1"/>
</dbReference>
<feature type="region of interest" description="Knob domain" evidence="7">
    <location>
        <begin position="533"/>
        <end position="624"/>
    </location>
</feature>
<evidence type="ECO:0000256" key="6">
    <source>
        <dbReference type="ARBA" id="ARBA00023054"/>
    </source>
</evidence>
<evidence type="ECO:0000259" key="11">
    <source>
        <dbReference type="PROSITE" id="PS50103"/>
    </source>
</evidence>
<dbReference type="PANTHER" id="PTHR12272">
    <property type="entry name" value="DEADENYLATION COMPLEX SUBUNIT PAN3"/>
    <property type="match status" value="1"/>
</dbReference>
<feature type="zinc finger region" description="C3H1-type" evidence="8">
    <location>
        <begin position="30"/>
        <end position="59"/>
    </location>
</feature>
<dbReference type="OrthoDB" id="204958at2759"/>
<keyword evidence="3 7" id="KW-0507">mRNA processing</keyword>
<dbReference type="GO" id="GO:0000932">
    <property type="term" value="C:P-body"/>
    <property type="evidence" value="ECO:0007669"/>
    <property type="project" value="TreeGrafter"/>
</dbReference>
<dbReference type="Pfam" id="PF00069">
    <property type="entry name" value="Pkinase"/>
    <property type="match status" value="1"/>
</dbReference>
<proteinExistence type="inferred from homology"/>
<keyword evidence="8" id="KW-0863">Zinc-finger</keyword>